<name>A0ABT6NE40_9FIRM</name>
<dbReference type="InterPro" id="IPR053163">
    <property type="entry name" value="HTH-type_regulator_Rgg"/>
</dbReference>
<dbReference type="CDD" id="cd00093">
    <property type="entry name" value="HTH_XRE"/>
    <property type="match status" value="1"/>
</dbReference>
<dbReference type="RefSeq" id="WP_281094524.1">
    <property type="nucleotide sequence ID" value="NZ_JARYZI010000006.1"/>
</dbReference>
<comment type="caution">
    <text evidence="2">The sequence shown here is derived from an EMBL/GenBank/DDBJ whole genome shotgun (WGS) entry which is preliminary data.</text>
</comment>
<feature type="domain" description="HTH cro/C1-type" evidence="1">
    <location>
        <begin position="9"/>
        <end position="63"/>
    </location>
</feature>
<reference evidence="2 3" key="1">
    <citation type="submission" date="2023-04" db="EMBL/GenBank/DDBJ databases">
        <title>Fusibacter bizertensis strain WBS, isolated from littoral bottom sediments of the Arctic seas - biochemical and genomic analysis.</title>
        <authorList>
            <person name="Brioukhanov A.L."/>
        </authorList>
    </citation>
    <scope>NUCLEOTIDE SEQUENCE [LARGE SCALE GENOMIC DNA]</scope>
    <source>
        <strain evidence="2 3">WBS</strain>
    </source>
</reference>
<dbReference type="PROSITE" id="PS50943">
    <property type="entry name" value="HTH_CROC1"/>
    <property type="match status" value="1"/>
</dbReference>
<evidence type="ECO:0000313" key="3">
    <source>
        <dbReference type="Proteomes" id="UP001158045"/>
    </source>
</evidence>
<dbReference type="EMBL" id="JARYZI010000006">
    <property type="protein sequence ID" value="MDH8678672.1"/>
    <property type="molecule type" value="Genomic_DNA"/>
</dbReference>
<dbReference type="InterPro" id="IPR011990">
    <property type="entry name" value="TPR-like_helical_dom_sf"/>
</dbReference>
<dbReference type="SUPFAM" id="SSF47413">
    <property type="entry name" value="lambda repressor-like DNA-binding domains"/>
    <property type="match status" value="1"/>
</dbReference>
<dbReference type="SMART" id="SM00530">
    <property type="entry name" value="HTH_XRE"/>
    <property type="match status" value="1"/>
</dbReference>
<dbReference type="Proteomes" id="UP001158045">
    <property type="component" value="Unassembled WGS sequence"/>
</dbReference>
<dbReference type="InterPro" id="IPR001387">
    <property type="entry name" value="Cro/C1-type_HTH"/>
</dbReference>
<keyword evidence="3" id="KW-1185">Reference proteome</keyword>
<evidence type="ECO:0000313" key="2">
    <source>
        <dbReference type="EMBL" id="MDH8678672.1"/>
    </source>
</evidence>
<protein>
    <submittedName>
        <fullName evidence="2">Helix-turn-helix transcriptional regulator</fullName>
    </submittedName>
</protein>
<organism evidence="2 3">
    <name type="scientific">Fusibacter bizertensis</name>
    <dbReference type="NCBI Taxonomy" id="1488331"/>
    <lineage>
        <taxon>Bacteria</taxon>
        <taxon>Bacillati</taxon>
        <taxon>Bacillota</taxon>
        <taxon>Clostridia</taxon>
        <taxon>Eubacteriales</taxon>
        <taxon>Eubacteriales Family XII. Incertae Sedis</taxon>
        <taxon>Fusibacter</taxon>
    </lineage>
</organism>
<sequence>MKNYLGTFIKSVRISKSITQRDLADNICTIRQLSRIESNTSSPSAFILQNFSTKLGTDLLKYLPYSSEANGYFIKNVIDDTYLFYNKHQYDNALIEINKIDSFHEISDKCILQEVLWLKASIRIHLDLSEIDISYFIDLLKLTKKIDTLNDIFKYSLTKVEFEIISSIIFLLLNKNDLTQSEWLLTRLIELSEVLFEDSNKSSYLRALHNLAKIKYINHDYKSTVDLAEKGISYCIKYNSLDQLDRLYNICGRAYYNLGDLIKGQQYLLLYIFLSQHRALGDQLTEIYNTLIKKYKLETFSFHKTE</sequence>
<dbReference type="PANTHER" id="PTHR37038:SF14">
    <property type="entry name" value="TRANSCRIPTIONAL ACTIVATOR"/>
    <property type="match status" value="1"/>
</dbReference>
<dbReference type="Pfam" id="PF01381">
    <property type="entry name" value="HTH_3"/>
    <property type="match status" value="1"/>
</dbReference>
<evidence type="ECO:0000259" key="1">
    <source>
        <dbReference type="PROSITE" id="PS50943"/>
    </source>
</evidence>
<gene>
    <name evidence="2" type="ORF">QE109_10965</name>
</gene>
<accession>A0ABT6NE40</accession>
<dbReference type="Gene3D" id="1.25.40.10">
    <property type="entry name" value="Tetratricopeptide repeat domain"/>
    <property type="match status" value="1"/>
</dbReference>
<dbReference type="PANTHER" id="PTHR37038">
    <property type="entry name" value="TRANSCRIPTIONAL REGULATOR-RELATED"/>
    <property type="match status" value="1"/>
</dbReference>
<proteinExistence type="predicted"/>
<dbReference type="InterPro" id="IPR010982">
    <property type="entry name" value="Lambda_DNA-bd_dom_sf"/>
</dbReference>
<dbReference type="SUPFAM" id="SSF48452">
    <property type="entry name" value="TPR-like"/>
    <property type="match status" value="1"/>
</dbReference>